<feature type="transmembrane region" description="Helical" evidence="10">
    <location>
        <begin position="498"/>
        <end position="521"/>
    </location>
</feature>
<sequence>MSTVSPAVKIALQCLGIWPDVSHSTIYWLSFMSSMLIVQYFQYSYIFDHLSASELSNLIDGLPMTFNYSLTLFKLSSLWINRRILYKILATMDNDWRECINIDQHLYIMTIKANISHFISNALLSFTAIVGVLYLLGEYAVRFVFLIENYNDTIKQLPLRLQFPFETQQSPIFEFLVVTIFLQAMIHVCTVAILNGLIFSLVIYILYEFDSFVICFAGEHLTLKGKLIANATYETLWYDMPVNTMKIGLQFLGIWSDVSFSTIYWLSFMSSMLVIQYFQYMYIFEHLSISELSNLIDGLPMTLEYSLTFLKLTILWIQRRRRRIMSTVSPAVKIGLRLLGIWPDVSYSTTYWLSFMSSMLVIQYFQYLYIFEHLSMSELSNLVDGLPMTLDYSLTFFKLTSLWIQRRGLHKILATMDNDWRECININHLYIMTIKAKISHLISNALLSFTAIVAALYLLGEYAIRFVFLIEDYNDTSRQLPLKLQFPFETQQSPMFELLAITIFLHVMLHVCTVAILNGLIFTLGKLIANATYGTMWYDMPSSYGDYVIRFVLFTENQNDTLRQLPIKIQFPFETQQSPTFEFLVVTLVLHQILIAMDNDWRECINMDKHLYMMTIKANIAHFISNALLSVNATVALLYLLGDYGKLIANAIYESLWYDIPSRQSKMIIFIIMRSQKRLAITAGKMMDMSFDTFTNVIYVSIPYWLIYICSILIVQYFQYRYVYEHFKISELSNLVDSLPASLDYSLTIFKVIILWIHRRPVLKIGLQMFGVWPGEHWIPYWLIYIFSILIVQYFQYRYVFEHFKISELSNLVDSLPAALDYSLTILKVISLWIHRRVIHQLLTAMDKDWRECVNIDHHLYVMTIKANTSHFCSNIMFSINTIAAMSYLLSGYVIRFVYMSGDYNNDTLRQLPIKVQFPFETQQSPIFELLSIHNEMGVFVVTKTIFAVALILIEVFIICFTGEHLNYKYFQYLYILEHFKISEFSNLIDGLSLTLDYSLTFVKLVSLWIHRRVFHKILAAMDNDWRECINIDEHLNMMTIKATVSHFYSNAMLSFNGVAAVLYVLGDYAIRFVYIAKDYNDTLRQLPIKVLLPFETEQSPIFELLVAIMFLHIILVSLLVAVLNGLIFTLSKSVADAAYKSLWYDMPINQTKIISFVIMKSQRRLSITAGKMMDMSFEALTNVIFRNYFDE</sequence>
<evidence type="ECO:0000256" key="1">
    <source>
        <dbReference type="ARBA" id="ARBA00004651"/>
    </source>
</evidence>
<evidence type="ECO:0000313" key="11">
    <source>
        <dbReference type="EMBL" id="KYN34483.1"/>
    </source>
</evidence>
<feature type="transmembrane region" description="Helical" evidence="10">
    <location>
        <begin position="26"/>
        <end position="46"/>
    </location>
</feature>
<dbReference type="GO" id="GO:0005886">
    <property type="term" value="C:plasma membrane"/>
    <property type="evidence" value="ECO:0007669"/>
    <property type="project" value="UniProtKB-SubCell"/>
</dbReference>
<accession>A0A195F1Z0</accession>
<keyword evidence="12" id="KW-1185">Reference proteome</keyword>
<keyword evidence="2" id="KW-1003">Cell membrane</keyword>
<keyword evidence="6 10" id="KW-1133">Transmembrane helix</keyword>
<evidence type="ECO:0000313" key="12">
    <source>
        <dbReference type="Proteomes" id="UP000078541"/>
    </source>
</evidence>
<dbReference type="PANTHER" id="PTHR21137:SF35">
    <property type="entry name" value="ODORANT RECEPTOR 19A-RELATED"/>
    <property type="match status" value="1"/>
</dbReference>
<feature type="transmembrane region" description="Helical" evidence="10">
    <location>
        <begin position="1102"/>
        <end position="1124"/>
    </location>
</feature>
<feature type="transmembrane region" description="Helical" evidence="10">
    <location>
        <begin position="441"/>
        <end position="459"/>
    </location>
</feature>
<dbReference type="AlphaFoldDB" id="A0A195F1Z0"/>
<comment type="subcellular location">
    <subcellularLocation>
        <location evidence="1">Cell membrane</location>
        <topology evidence="1">Multi-pass membrane protein</topology>
    </subcellularLocation>
</comment>
<dbReference type="Pfam" id="PF02949">
    <property type="entry name" value="7tm_6"/>
    <property type="match status" value="2"/>
</dbReference>
<name>A0A195F1Z0_9HYME</name>
<feature type="transmembrane region" description="Helical" evidence="10">
    <location>
        <begin position="298"/>
        <end position="317"/>
    </location>
</feature>
<feature type="transmembrane region" description="Helical" evidence="10">
    <location>
        <begin position="180"/>
        <end position="207"/>
    </location>
</feature>
<feature type="transmembrane region" description="Helical" evidence="10">
    <location>
        <begin position="876"/>
        <end position="899"/>
    </location>
</feature>
<organism evidence="11 12">
    <name type="scientific">Trachymyrmex septentrionalis</name>
    <dbReference type="NCBI Taxonomy" id="34720"/>
    <lineage>
        <taxon>Eukaryota</taxon>
        <taxon>Metazoa</taxon>
        <taxon>Ecdysozoa</taxon>
        <taxon>Arthropoda</taxon>
        <taxon>Hexapoda</taxon>
        <taxon>Insecta</taxon>
        <taxon>Pterygota</taxon>
        <taxon>Neoptera</taxon>
        <taxon>Endopterygota</taxon>
        <taxon>Hymenoptera</taxon>
        <taxon>Apocrita</taxon>
        <taxon>Aculeata</taxon>
        <taxon>Formicoidea</taxon>
        <taxon>Formicidae</taxon>
        <taxon>Myrmicinae</taxon>
        <taxon>Trachymyrmex</taxon>
    </lineage>
</organism>
<evidence type="ECO:0000256" key="9">
    <source>
        <dbReference type="ARBA" id="ARBA00023224"/>
    </source>
</evidence>
<keyword evidence="8" id="KW-0675">Receptor</keyword>
<keyword evidence="4 10" id="KW-0812">Transmembrane</keyword>
<dbReference type="InterPro" id="IPR004117">
    <property type="entry name" value="7tm6_olfct_rcpt"/>
</dbReference>
<evidence type="ECO:0000256" key="5">
    <source>
        <dbReference type="ARBA" id="ARBA00022725"/>
    </source>
</evidence>
<feature type="transmembrane region" description="Helical" evidence="10">
    <location>
        <begin position="778"/>
        <end position="797"/>
    </location>
</feature>
<evidence type="ECO:0000256" key="3">
    <source>
        <dbReference type="ARBA" id="ARBA00022606"/>
    </source>
</evidence>
<keyword evidence="9" id="KW-0807">Transducer</keyword>
<dbReference type="GO" id="GO:0005549">
    <property type="term" value="F:odorant binding"/>
    <property type="evidence" value="ECO:0007669"/>
    <property type="project" value="InterPro"/>
</dbReference>
<feature type="transmembrane region" description="Helical" evidence="10">
    <location>
        <begin position="697"/>
        <end position="718"/>
    </location>
</feature>
<evidence type="ECO:0000256" key="8">
    <source>
        <dbReference type="ARBA" id="ARBA00023170"/>
    </source>
</evidence>
<feature type="transmembrane region" description="Helical" evidence="10">
    <location>
        <begin position="254"/>
        <end position="278"/>
    </location>
</feature>
<feature type="transmembrane region" description="Helical" evidence="10">
    <location>
        <begin position="739"/>
        <end position="758"/>
    </location>
</feature>
<evidence type="ECO:0000256" key="7">
    <source>
        <dbReference type="ARBA" id="ARBA00023136"/>
    </source>
</evidence>
<keyword evidence="5" id="KW-0552">Olfaction</keyword>
<evidence type="ECO:0000256" key="10">
    <source>
        <dbReference type="SAM" id="Phobius"/>
    </source>
</evidence>
<keyword evidence="3" id="KW-0716">Sensory transduction</keyword>
<reference evidence="11 12" key="1">
    <citation type="submission" date="2016-03" db="EMBL/GenBank/DDBJ databases">
        <title>Trachymyrmex septentrionalis WGS genome.</title>
        <authorList>
            <person name="Nygaard S."/>
            <person name="Hu H."/>
            <person name="Boomsma J."/>
            <person name="Zhang G."/>
        </authorList>
    </citation>
    <scope>NUCLEOTIDE SEQUENCE [LARGE SCALE GENOMIC DNA]</scope>
    <source>
        <strain evidence="11">Tsep2-gDNA-1</strain>
        <tissue evidence="11">Whole body</tissue>
    </source>
</reference>
<dbReference type="GO" id="GO:0007165">
    <property type="term" value="P:signal transduction"/>
    <property type="evidence" value="ECO:0007669"/>
    <property type="project" value="UniProtKB-KW"/>
</dbReference>
<feature type="transmembrane region" description="Helical" evidence="10">
    <location>
        <begin position="1048"/>
        <end position="1066"/>
    </location>
</feature>
<dbReference type="PANTHER" id="PTHR21137">
    <property type="entry name" value="ODORANT RECEPTOR"/>
    <property type="match status" value="1"/>
</dbReference>
<gene>
    <name evidence="11" type="ORF">ALC56_10970</name>
</gene>
<evidence type="ECO:0000256" key="2">
    <source>
        <dbReference type="ARBA" id="ARBA00022475"/>
    </source>
</evidence>
<feature type="transmembrane region" description="Helical" evidence="10">
    <location>
        <begin position="118"/>
        <end position="136"/>
    </location>
</feature>
<dbReference type="STRING" id="34720.A0A195F1Z0"/>
<evidence type="ECO:0000256" key="6">
    <source>
        <dbReference type="ARBA" id="ARBA00022989"/>
    </source>
</evidence>
<feature type="transmembrane region" description="Helical" evidence="10">
    <location>
        <begin position="937"/>
        <end position="961"/>
    </location>
</feature>
<dbReference type="Proteomes" id="UP000078541">
    <property type="component" value="Unassembled WGS sequence"/>
</dbReference>
<dbReference type="GO" id="GO:0004984">
    <property type="term" value="F:olfactory receptor activity"/>
    <property type="evidence" value="ECO:0007669"/>
    <property type="project" value="InterPro"/>
</dbReference>
<keyword evidence="7 10" id="KW-0472">Membrane</keyword>
<feature type="transmembrane region" description="Helical" evidence="10">
    <location>
        <begin position="620"/>
        <end position="641"/>
    </location>
</feature>
<dbReference type="EMBL" id="KQ981856">
    <property type="protein sequence ID" value="KYN34483.1"/>
    <property type="molecule type" value="Genomic_DNA"/>
</dbReference>
<proteinExistence type="predicted"/>
<protein>
    <submittedName>
        <fullName evidence="11">Uncharacterized protein</fullName>
    </submittedName>
</protein>
<evidence type="ECO:0000256" key="4">
    <source>
        <dbReference type="ARBA" id="ARBA00022692"/>
    </source>
</evidence>